<dbReference type="InterPro" id="IPR032466">
    <property type="entry name" value="Metal_Hydrolase"/>
</dbReference>
<feature type="transmembrane region" description="Helical" evidence="10">
    <location>
        <begin position="434"/>
        <end position="454"/>
    </location>
</feature>
<feature type="transmembrane region" description="Helical" evidence="10">
    <location>
        <begin position="746"/>
        <end position="769"/>
    </location>
</feature>
<keyword evidence="3" id="KW-0489">Methyltransferase</keyword>
<evidence type="ECO:0000313" key="12">
    <source>
        <dbReference type="EMBL" id="KAL2795272.1"/>
    </source>
</evidence>
<feature type="transmembrane region" description="Helical" evidence="10">
    <location>
        <begin position="408"/>
        <end position="427"/>
    </location>
</feature>
<dbReference type="PANTHER" id="PTHR43791">
    <property type="entry name" value="PERMEASE-RELATED"/>
    <property type="match status" value="1"/>
</dbReference>
<evidence type="ECO:0000259" key="11">
    <source>
        <dbReference type="PROSITE" id="PS50850"/>
    </source>
</evidence>
<comment type="caution">
    <text evidence="12">The sequence shown here is derived from an EMBL/GenBank/DDBJ whole genome shotgun (WGS) entry which is preliminary data.</text>
</comment>
<keyword evidence="5" id="KW-0949">S-adenosyl-L-methionine</keyword>
<proteinExistence type="predicted"/>
<accession>A0ABR4G8B7</accession>
<evidence type="ECO:0000256" key="4">
    <source>
        <dbReference type="ARBA" id="ARBA00022679"/>
    </source>
</evidence>
<feature type="domain" description="Major facilitator superfamily (MFS) profile" evidence="11">
    <location>
        <begin position="368"/>
        <end position="776"/>
    </location>
</feature>
<dbReference type="InterPro" id="IPR036259">
    <property type="entry name" value="MFS_trans_sf"/>
</dbReference>
<dbReference type="InterPro" id="IPR011701">
    <property type="entry name" value="MFS"/>
</dbReference>
<dbReference type="Pfam" id="PF04909">
    <property type="entry name" value="Amidohydro_2"/>
    <property type="match status" value="1"/>
</dbReference>
<feature type="transmembrane region" description="Helical" evidence="10">
    <location>
        <begin position="636"/>
        <end position="659"/>
    </location>
</feature>
<organism evidence="12 13">
    <name type="scientific">Aspergillus keveii</name>
    <dbReference type="NCBI Taxonomy" id="714993"/>
    <lineage>
        <taxon>Eukaryota</taxon>
        <taxon>Fungi</taxon>
        <taxon>Dikarya</taxon>
        <taxon>Ascomycota</taxon>
        <taxon>Pezizomycotina</taxon>
        <taxon>Eurotiomycetes</taxon>
        <taxon>Eurotiomycetidae</taxon>
        <taxon>Eurotiales</taxon>
        <taxon>Aspergillaceae</taxon>
        <taxon>Aspergillus</taxon>
        <taxon>Aspergillus subgen. Nidulantes</taxon>
    </lineage>
</organism>
<dbReference type="PROSITE" id="PS00093">
    <property type="entry name" value="N4_MTASE"/>
    <property type="match status" value="1"/>
</dbReference>
<evidence type="ECO:0000256" key="1">
    <source>
        <dbReference type="ARBA" id="ARBA00004141"/>
    </source>
</evidence>
<dbReference type="InterPro" id="IPR020846">
    <property type="entry name" value="MFS_dom"/>
</dbReference>
<evidence type="ECO:0000256" key="9">
    <source>
        <dbReference type="ARBA" id="ARBA00023136"/>
    </source>
</evidence>
<feature type="transmembrane region" description="Helical" evidence="10">
    <location>
        <begin position="460"/>
        <end position="482"/>
    </location>
</feature>
<evidence type="ECO:0000256" key="7">
    <source>
        <dbReference type="ARBA" id="ARBA00022747"/>
    </source>
</evidence>
<dbReference type="InterPro" id="IPR017985">
    <property type="entry name" value="MeTrfase_CN4_CS"/>
</dbReference>
<dbReference type="PANTHER" id="PTHR43791:SF92">
    <property type="entry name" value="AGL026WP"/>
    <property type="match status" value="1"/>
</dbReference>
<evidence type="ECO:0000256" key="6">
    <source>
        <dbReference type="ARBA" id="ARBA00022692"/>
    </source>
</evidence>
<reference evidence="12 13" key="1">
    <citation type="submission" date="2024-07" db="EMBL/GenBank/DDBJ databases">
        <title>Section-level genome sequencing and comparative genomics of Aspergillus sections Usti and Cavernicolus.</title>
        <authorList>
            <consortium name="Lawrence Berkeley National Laboratory"/>
            <person name="Nybo J.L."/>
            <person name="Vesth T.C."/>
            <person name="Theobald S."/>
            <person name="Frisvad J.C."/>
            <person name="Larsen T.O."/>
            <person name="Kjaerboelling I."/>
            <person name="Rothschild-Mancinelli K."/>
            <person name="Lyhne E.K."/>
            <person name="Kogle M.E."/>
            <person name="Barry K."/>
            <person name="Clum A."/>
            <person name="Na H."/>
            <person name="Ledsgaard L."/>
            <person name="Lin J."/>
            <person name="Lipzen A."/>
            <person name="Kuo A."/>
            <person name="Riley R."/>
            <person name="Mondo S."/>
            <person name="Labutti K."/>
            <person name="Haridas S."/>
            <person name="Pangalinan J."/>
            <person name="Salamov A.A."/>
            <person name="Simmons B.A."/>
            <person name="Magnuson J.K."/>
            <person name="Chen J."/>
            <person name="Drula E."/>
            <person name="Henrissat B."/>
            <person name="Wiebenga A."/>
            <person name="Lubbers R.J."/>
            <person name="Gomes A.C."/>
            <person name="Makela M.R."/>
            <person name="Stajich J."/>
            <person name="Grigoriev I.V."/>
            <person name="Mortensen U.H."/>
            <person name="De Vries R.P."/>
            <person name="Baker S.E."/>
            <person name="Andersen M.R."/>
        </authorList>
    </citation>
    <scope>NUCLEOTIDE SEQUENCE [LARGE SCALE GENOMIC DNA]</scope>
    <source>
        <strain evidence="12 13">CBS 209.92</strain>
    </source>
</reference>
<sequence>MPSDSWDCHIHSFDPERHPFKLGRTYTPPPASLASFVQQSPVSRVMLVQATVEDGHAGLMDSLTQFREQYPDLTIRGTIAQQSNWDELDTATFDILHELGVRSIRVHGFYGGSGGDSTAICRTLRSLAASYPVRTYGWSISAQLPLKTWATLSEILMNDPDFSRLHLIADHNACSTPADLGGADLRAFLELLRSRRVHVKVSALYRRSPKNIQSMRGIIQRFAEVASDALLWGSDWPHCDTTAGGDSLPPLRGPQEVATERQLLRDWLTEDHSILPPASVPRCNTIRTKYAAMPQLPVCISRHRCKMTSPSSIPGKDMTEANPAKDSWIEDSDNQNGSSDVMAVFHFYDEEFLKTTEAQLRRKIDRRILPLIVTIYLFNYLDRNSITQARLYGLQEDTGVHGAQYQTAISIFSAGYIVMQLPAAMLMTKLRPSLYLPCCIIIWAIVSGCTAAVSSPAGLLVLRFVLGLVEAPFFPGAIFFLSCWYTKRELGVRMALLISGLLLSNAFAGLISAGILSGMAGVGNLAAWRWLFILEGIATVLLGLLAMVVLPDFPGTTKWLTEAERVIAQARLAVDAGSADLLDEEKVPMIRGIGRALRDHRVWLFACLQMATTASISYSHFFPTLIQDIGFDNNTIVLLLTSPPYLFAFCWALGFAWSADRLQTRSPQSGFSQLVAIVGTRYAFTFLVCAGTFGVYSTTYTWLSSTITQPPVKRAAAIGIANTFANLASLYANYFWLDKYGPTFQVSWGCILAFQVLGLSCIVGLRYTLQRANRRFERLRGEIDRHDMVAMDRLDDDARRAVLADFKYIT</sequence>
<keyword evidence="13" id="KW-1185">Reference proteome</keyword>
<dbReference type="EMBL" id="JBFTWV010000036">
    <property type="protein sequence ID" value="KAL2795272.1"/>
    <property type="molecule type" value="Genomic_DNA"/>
</dbReference>
<dbReference type="InterPro" id="IPR006680">
    <property type="entry name" value="Amidohydro-rel"/>
</dbReference>
<dbReference type="Gene3D" id="3.20.20.140">
    <property type="entry name" value="Metal-dependent hydrolases"/>
    <property type="match status" value="1"/>
</dbReference>
<evidence type="ECO:0000256" key="3">
    <source>
        <dbReference type="ARBA" id="ARBA00022603"/>
    </source>
</evidence>
<dbReference type="SUPFAM" id="SSF103473">
    <property type="entry name" value="MFS general substrate transporter"/>
    <property type="match status" value="1"/>
</dbReference>
<dbReference type="PROSITE" id="PS50850">
    <property type="entry name" value="MFS"/>
    <property type="match status" value="1"/>
</dbReference>
<dbReference type="Proteomes" id="UP001610563">
    <property type="component" value="Unassembled WGS sequence"/>
</dbReference>
<keyword evidence="6 10" id="KW-0812">Transmembrane</keyword>
<evidence type="ECO:0000256" key="8">
    <source>
        <dbReference type="ARBA" id="ARBA00022989"/>
    </source>
</evidence>
<protein>
    <submittedName>
        <fullName evidence="12">MFS general substrate transporter</fullName>
    </submittedName>
</protein>
<keyword evidence="9 10" id="KW-0472">Membrane</keyword>
<evidence type="ECO:0000256" key="10">
    <source>
        <dbReference type="SAM" id="Phobius"/>
    </source>
</evidence>
<keyword evidence="4" id="KW-0808">Transferase</keyword>
<feature type="transmembrane region" description="Helical" evidence="10">
    <location>
        <begin position="671"/>
        <end position="696"/>
    </location>
</feature>
<gene>
    <name evidence="12" type="ORF">BJX66DRAFT_350659</name>
</gene>
<comment type="subcellular location">
    <subcellularLocation>
        <location evidence="1">Membrane</location>
        <topology evidence="1">Multi-pass membrane protein</topology>
    </subcellularLocation>
</comment>
<evidence type="ECO:0000256" key="5">
    <source>
        <dbReference type="ARBA" id="ARBA00022691"/>
    </source>
</evidence>
<keyword evidence="7" id="KW-0680">Restriction system</keyword>
<keyword evidence="2" id="KW-0813">Transport</keyword>
<dbReference type="SUPFAM" id="SSF51556">
    <property type="entry name" value="Metallo-dependent hydrolases"/>
    <property type="match status" value="1"/>
</dbReference>
<name>A0ABR4G8B7_9EURO</name>
<evidence type="ECO:0000256" key="2">
    <source>
        <dbReference type="ARBA" id="ARBA00022448"/>
    </source>
</evidence>
<dbReference type="Pfam" id="PF07690">
    <property type="entry name" value="MFS_1"/>
    <property type="match status" value="1"/>
</dbReference>
<feature type="transmembrane region" description="Helical" evidence="10">
    <location>
        <begin position="494"/>
        <end position="516"/>
    </location>
</feature>
<dbReference type="Gene3D" id="1.20.1250.20">
    <property type="entry name" value="MFS general substrate transporter like domains"/>
    <property type="match status" value="2"/>
</dbReference>
<keyword evidence="8 10" id="KW-1133">Transmembrane helix</keyword>
<evidence type="ECO:0000313" key="13">
    <source>
        <dbReference type="Proteomes" id="UP001610563"/>
    </source>
</evidence>
<feature type="transmembrane region" description="Helical" evidence="10">
    <location>
        <begin position="528"/>
        <end position="550"/>
    </location>
</feature>